<evidence type="ECO:0000256" key="1">
    <source>
        <dbReference type="ARBA" id="ARBA00023125"/>
    </source>
</evidence>
<dbReference type="InterPro" id="IPR038461">
    <property type="entry name" value="Schlafen_AlbA_2_dom_sf"/>
</dbReference>
<name>A0A377KHV8_9ENTE</name>
<dbReference type="InterPro" id="IPR011991">
    <property type="entry name" value="ArsR-like_HTH"/>
</dbReference>
<proteinExistence type="predicted"/>
<gene>
    <name evidence="3" type="ORF">NCTC8129_00919</name>
</gene>
<protein>
    <submittedName>
        <fullName evidence="3">Uncharacterized protein conserved in archaea</fullName>
    </submittedName>
</protein>
<dbReference type="Gene3D" id="1.10.10.10">
    <property type="entry name" value="Winged helix-like DNA-binding domain superfamily/Winged helix DNA-binding domain"/>
    <property type="match status" value="1"/>
</dbReference>
<keyword evidence="1" id="KW-0238">DNA-binding</keyword>
<dbReference type="InterPro" id="IPR036388">
    <property type="entry name" value="WH-like_DNA-bd_sf"/>
</dbReference>
<dbReference type="InterPro" id="IPR036390">
    <property type="entry name" value="WH_DNA-bd_sf"/>
</dbReference>
<dbReference type="Gene3D" id="3.30.565.60">
    <property type="match status" value="1"/>
</dbReference>
<evidence type="ECO:0000313" key="3">
    <source>
        <dbReference type="EMBL" id="STP28749.1"/>
    </source>
</evidence>
<dbReference type="PANTHER" id="PTHR30595:SF6">
    <property type="entry name" value="SCHLAFEN ALBA-2 DOMAIN-CONTAINING PROTEIN"/>
    <property type="match status" value="1"/>
</dbReference>
<accession>A0A377KHV8</accession>
<dbReference type="InterPro" id="IPR007421">
    <property type="entry name" value="Schlafen_AlbA_2_dom"/>
</dbReference>
<dbReference type="Pfam" id="PF04326">
    <property type="entry name" value="SLFN_AlbA_2"/>
    <property type="match status" value="1"/>
</dbReference>
<organism evidence="3 4">
    <name type="scientific">Enterococcus durans</name>
    <dbReference type="NCBI Taxonomy" id="53345"/>
    <lineage>
        <taxon>Bacteria</taxon>
        <taxon>Bacillati</taxon>
        <taxon>Bacillota</taxon>
        <taxon>Bacilli</taxon>
        <taxon>Lactobacillales</taxon>
        <taxon>Enterococcaceae</taxon>
        <taxon>Enterococcus</taxon>
    </lineage>
</organism>
<dbReference type="EMBL" id="UGIF01000002">
    <property type="protein sequence ID" value="STP28749.1"/>
    <property type="molecule type" value="Genomic_DNA"/>
</dbReference>
<dbReference type="GO" id="GO:0003677">
    <property type="term" value="F:DNA binding"/>
    <property type="evidence" value="ECO:0007669"/>
    <property type="project" value="UniProtKB-KW"/>
</dbReference>
<sequence>MTELNEGYNIEYKESVPKKPNHLKAEIVSFLNSDTGGTIYLGASDDGIPVELPNKSKQYKEWEELLSNWVASAFRPEVTGLILVDPNCTPFKISVSAGSNKPYYYTDGEGMNWKGVYIRNGSSKRRASDSEIRRMMNRHIANSFDSEKIERNDLTFNYAEQAFTKEGIKFDVIGLDFKKKVEDQFNNAALIVSDENPFISKVAVYEGLDVVTFRDKKIFSGSVSKQIDDAIQYIHLSNRVQITLGHNGKRIENYSYPIDAVREAIMNAFVHRDYTMSSDIKIEIFDDRLAISSPGSLPDGLTVEDIKQGANAKRNPILINALDKMNYIENYGSGIRRIYSLYKGFMRQPELIATHNLFTVVLYNMNYKLNTMELNRNMISIVQYLSDGKLASRQEIQDALDLQKSYTSELLSSLKKAGIIGSEGRGPATRYYLIATDVS</sequence>
<dbReference type="Gene3D" id="3.30.950.30">
    <property type="entry name" value="Schlafen, AAA domain"/>
    <property type="match status" value="1"/>
</dbReference>
<dbReference type="Pfam" id="PF13749">
    <property type="entry name" value="HATPase_c_4"/>
    <property type="match status" value="1"/>
</dbReference>
<evidence type="ECO:0000259" key="2">
    <source>
        <dbReference type="Pfam" id="PF04326"/>
    </source>
</evidence>
<dbReference type="SUPFAM" id="SSF46785">
    <property type="entry name" value="Winged helix' DNA-binding domain"/>
    <property type="match status" value="1"/>
</dbReference>
<feature type="domain" description="Schlafen AlbA-2" evidence="2">
    <location>
        <begin position="6"/>
        <end position="127"/>
    </location>
</feature>
<dbReference type="AlphaFoldDB" id="A0A377KHV8"/>
<evidence type="ECO:0000313" key="4">
    <source>
        <dbReference type="Proteomes" id="UP000254070"/>
    </source>
</evidence>
<dbReference type="RefSeq" id="WP_115234900.1">
    <property type="nucleotide sequence ID" value="NZ_UGIF01000002.1"/>
</dbReference>
<dbReference type="Proteomes" id="UP000254070">
    <property type="component" value="Unassembled WGS sequence"/>
</dbReference>
<dbReference type="PANTHER" id="PTHR30595">
    <property type="entry name" value="GLPR-RELATED TRANSCRIPTIONAL REPRESSOR"/>
    <property type="match status" value="1"/>
</dbReference>
<dbReference type="CDD" id="cd00090">
    <property type="entry name" value="HTH_ARSR"/>
    <property type="match status" value="1"/>
</dbReference>
<reference evidence="3 4" key="1">
    <citation type="submission" date="2018-06" db="EMBL/GenBank/DDBJ databases">
        <authorList>
            <consortium name="Pathogen Informatics"/>
            <person name="Doyle S."/>
        </authorList>
    </citation>
    <scope>NUCLEOTIDE SEQUENCE [LARGE SCALE GENOMIC DNA]</scope>
    <source>
        <strain evidence="3 4">NCTC8129</strain>
    </source>
</reference>
<dbReference type="InterPro" id="IPR038475">
    <property type="entry name" value="RecG_C_sf"/>
</dbReference>